<feature type="region of interest" description="Disordered" evidence="7">
    <location>
        <begin position="266"/>
        <end position="317"/>
    </location>
</feature>
<keyword evidence="9" id="KW-0132">Cell division</keyword>
<dbReference type="InterPro" id="IPR011009">
    <property type="entry name" value="Kinase-like_dom_sf"/>
</dbReference>
<keyword evidence="6" id="KW-0067">ATP-binding</keyword>
<dbReference type="EC" id="2.7.11.1" evidence="1"/>
<dbReference type="PROSITE" id="PS00108">
    <property type="entry name" value="PROTEIN_KINASE_ST"/>
    <property type="match status" value="1"/>
</dbReference>
<dbReference type="PANTHER" id="PTHR44167:SF23">
    <property type="entry name" value="CDC7 KINASE, ISOFORM A-RELATED"/>
    <property type="match status" value="1"/>
</dbReference>
<reference evidence="9" key="1">
    <citation type="submission" date="2022-07" db="EMBL/GenBank/DDBJ databases">
        <title>Phylogenomic reconstructions and comparative analyses of Kickxellomycotina fungi.</title>
        <authorList>
            <person name="Reynolds N.K."/>
            <person name="Stajich J.E."/>
            <person name="Barry K."/>
            <person name="Grigoriev I.V."/>
            <person name="Crous P."/>
            <person name="Smith M.E."/>
        </authorList>
    </citation>
    <scope>NUCLEOTIDE SEQUENCE</scope>
    <source>
        <strain evidence="9">RSA 567</strain>
    </source>
</reference>
<keyword evidence="2" id="KW-0723">Serine/threonine-protein kinase</keyword>
<dbReference type="Gene3D" id="3.30.200.20">
    <property type="entry name" value="Phosphorylase Kinase, domain 1"/>
    <property type="match status" value="1"/>
</dbReference>
<evidence type="ECO:0000256" key="3">
    <source>
        <dbReference type="ARBA" id="ARBA00022679"/>
    </source>
</evidence>
<evidence type="ECO:0000256" key="6">
    <source>
        <dbReference type="ARBA" id="ARBA00022840"/>
    </source>
</evidence>
<dbReference type="GO" id="GO:0051301">
    <property type="term" value="P:cell division"/>
    <property type="evidence" value="ECO:0007669"/>
    <property type="project" value="UniProtKB-KW"/>
</dbReference>
<dbReference type="Proteomes" id="UP001151582">
    <property type="component" value="Unassembled WGS sequence"/>
</dbReference>
<name>A0A9W8E9R7_9FUNG</name>
<feature type="region of interest" description="Disordered" evidence="7">
    <location>
        <begin position="38"/>
        <end position="60"/>
    </location>
</feature>
<dbReference type="OrthoDB" id="10020333at2759"/>
<dbReference type="GO" id="GO:0005634">
    <property type="term" value="C:nucleus"/>
    <property type="evidence" value="ECO:0007669"/>
    <property type="project" value="TreeGrafter"/>
</dbReference>
<dbReference type="InterPro" id="IPR008271">
    <property type="entry name" value="Ser/Thr_kinase_AS"/>
</dbReference>
<keyword evidence="10" id="KW-1185">Reference proteome</keyword>
<evidence type="ECO:0000313" key="9">
    <source>
        <dbReference type="EMBL" id="KAJ1970674.1"/>
    </source>
</evidence>
<comment type="caution">
    <text evidence="9">The sequence shown here is derived from an EMBL/GenBank/DDBJ whole genome shotgun (WGS) entry which is preliminary data.</text>
</comment>
<feature type="compositionally biased region" description="Polar residues" evidence="7">
    <location>
        <begin position="285"/>
        <end position="295"/>
    </location>
</feature>
<dbReference type="EMBL" id="JANBQB010001673">
    <property type="protein sequence ID" value="KAJ1970674.1"/>
    <property type="molecule type" value="Genomic_DNA"/>
</dbReference>
<feature type="non-terminal residue" evidence="9">
    <location>
        <position position="317"/>
    </location>
</feature>
<dbReference type="PANTHER" id="PTHR44167">
    <property type="entry name" value="OVARIAN-SPECIFIC SERINE/THREONINE-PROTEIN KINASE LOK-RELATED"/>
    <property type="match status" value="1"/>
</dbReference>
<evidence type="ECO:0000256" key="7">
    <source>
        <dbReference type="SAM" id="MobiDB-lite"/>
    </source>
</evidence>
<keyword evidence="4" id="KW-0547">Nucleotide-binding</keyword>
<keyword evidence="5" id="KW-0418">Kinase</keyword>
<dbReference type="GO" id="GO:0044773">
    <property type="term" value="P:mitotic DNA damage checkpoint signaling"/>
    <property type="evidence" value="ECO:0007669"/>
    <property type="project" value="TreeGrafter"/>
</dbReference>
<organism evidence="9 10">
    <name type="scientific">Dimargaris verticillata</name>
    <dbReference type="NCBI Taxonomy" id="2761393"/>
    <lineage>
        <taxon>Eukaryota</taxon>
        <taxon>Fungi</taxon>
        <taxon>Fungi incertae sedis</taxon>
        <taxon>Zoopagomycota</taxon>
        <taxon>Kickxellomycotina</taxon>
        <taxon>Dimargaritomycetes</taxon>
        <taxon>Dimargaritales</taxon>
        <taxon>Dimargaritaceae</taxon>
        <taxon>Dimargaris</taxon>
    </lineage>
</organism>
<dbReference type="GO" id="GO:0005524">
    <property type="term" value="F:ATP binding"/>
    <property type="evidence" value="ECO:0007669"/>
    <property type="project" value="UniProtKB-KW"/>
</dbReference>
<evidence type="ECO:0000256" key="5">
    <source>
        <dbReference type="ARBA" id="ARBA00022777"/>
    </source>
</evidence>
<dbReference type="Gene3D" id="1.10.510.10">
    <property type="entry name" value="Transferase(Phosphotransferase) domain 1"/>
    <property type="match status" value="1"/>
</dbReference>
<keyword evidence="3 9" id="KW-0808">Transferase</keyword>
<dbReference type="InterPro" id="IPR000719">
    <property type="entry name" value="Prot_kinase_dom"/>
</dbReference>
<dbReference type="AlphaFoldDB" id="A0A9W8E9R7"/>
<sequence length="317" mass="34903">MDPPTVGFSAAPNSGPLVTMETRCSAIPVSDANGLASLNDHSSLGTSSEQDDSDSNDDAAIGPEIRNEMVELQTAFPEVSQKYRLVGKIGEGTFSCVYKAIDLHYDRYDNSYWDTVPEATQRPAKLLRRGRAPAAGEAERKYVALKKIYVTSSPARIANEIQILKDLSGHPNIGSLVTAERHHDQVLVVLSYYKHHDFRDYYRSMSLPEMRLYFRCLFASLAHTHAHHIIHRDVKPSNFLFNYHTGHGVLVDFGLAQYYQSASPAHARDARPTTPPSIAAAGCSTPLNHASSTHPASVVAGKSGPTSHELSHRQRLK</sequence>
<evidence type="ECO:0000256" key="4">
    <source>
        <dbReference type="ARBA" id="ARBA00022741"/>
    </source>
</evidence>
<evidence type="ECO:0000256" key="2">
    <source>
        <dbReference type="ARBA" id="ARBA00022527"/>
    </source>
</evidence>
<dbReference type="SMART" id="SM00220">
    <property type="entry name" value="S_TKc"/>
    <property type="match status" value="1"/>
</dbReference>
<accession>A0A9W8E9R7</accession>
<feature type="domain" description="Protein kinase" evidence="8">
    <location>
        <begin position="83"/>
        <end position="317"/>
    </location>
</feature>
<evidence type="ECO:0000259" key="8">
    <source>
        <dbReference type="PROSITE" id="PS50011"/>
    </source>
</evidence>
<gene>
    <name evidence="9" type="primary">CDC7_2</name>
    <name evidence="9" type="ORF">H4R34_005988</name>
</gene>
<dbReference type="SUPFAM" id="SSF56112">
    <property type="entry name" value="Protein kinase-like (PK-like)"/>
    <property type="match status" value="1"/>
</dbReference>
<evidence type="ECO:0000256" key="1">
    <source>
        <dbReference type="ARBA" id="ARBA00012513"/>
    </source>
</evidence>
<dbReference type="PROSITE" id="PS50011">
    <property type="entry name" value="PROTEIN_KINASE_DOM"/>
    <property type="match status" value="1"/>
</dbReference>
<dbReference type="Pfam" id="PF00069">
    <property type="entry name" value="Pkinase"/>
    <property type="match status" value="1"/>
</dbReference>
<dbReference type="GO" id="GO:0004674">
    <property type="term" value="F:protein serine/threonine kinase activity"/>
    <property type="evidence" value="ECO:0007669"/>
    <property type="project" value="UniProtKB-KW"/>
</dbReference>
<proteinExistence type="predicted"/>
<evidence type="ECO:0000313" key="10">
    <source>
        <dbReference type="Proteomes" id="UP001151582"/>
    </source>
</evidence>
<protein>
    <recommendedName>
        <fullName evidence="1">non-specific serine/threonine protein kinase</fullName>
        <ecNumber evidence="1">2.7.11.1</ecNumber>
    </recommendedName>
</protein>
<keyword evidence="9" id="KW-0131">Cell cycle</keyword>